<keyword evidence="3" id="KW-1185">Reference proteome</keyword>
<feature type="compositionally biased region" description="Basic and acidic residues" evidence="1">
    <location>
        <begin position="16"/>
        <end position="27"/>
    </location>
</feature>
<dbReference type="OrthoDB" id="3793866at2759"/>
<reference evidence="2" key="1">
    <citation type="submission" date="2019-04" db="EMBL/GenBank/DDBJ databases">
        <title>Sequencing of skin fungus with MAO and IRED activity.</title>
        <authorList>
            <person name="Marsaioli A.J."/>
            <person name="Bonatto J.M.C."/>
            <person name="Reis Junior O."/>
        </authorList>
    </citation>
    <scope>NUCLEOTIDE SEQUENCE</scope>
    <source>
        <strain evidence="2">30M1</strain>
    </source>
</reference>
<organism evidence="2 3">
    <name type="scientific">Curvularia kusanoi</name>
    <name type="common">Cochliobolus kusanoi</name>
    <dbReference type="NCBI Taxonomy" id="90978"/>
    <lineage>
        <taxon>Eukaryota</taxon>
        <taxon>Fungi</taxon>
        <taxon>Dikarya</taxon>
        <taxon>Ascomycota</taxon>
        <taxon>Pezizomycotina</taxon>
        <taxon>Dothideomycetes</taxon>
        <taxon>Pleosporomycetidae</taxon>
        <taxon>Pleosporales</taxon>
        <taxon>Pleosporineae</taxon>
        <taxon>Pleosporaceae</taxon>
        <taxon>Curvularia</taxon>
    </lineage>
</organism>
<dbReference type="AlphaFoldDB" id="A0A9P4W7U8"/>
<dbReference type="PANTHER" id="PTHR38790">
    <property type="entry name" value="2EXR DOMAIN-CONTAINING PROTEIN-RELATED"/>
    <property type="match status" value="1"/>
</dbReference>
<accession>A0A9P4W7U8</accession>
<feature type="compositionally biased region" description="Polar residues" evidence="1">
    <location>
        <begin position="1"/>
        <end position="11"/>
    </location>
</feature>
<dbReference type="Proteomes" id="UP000801428">
    <property type="component" value="Unassembled WGS sequence"/>
</dbReference>
<evidence type="ECO:0000313" key="3">
    <source>
        <dbReference type="Proteomes" id="UP000801428"/>
    </source>
</evidence>
<feature type="compositionally biased region" description="Polar residues" evidence="1">
    <location>
        <begin position="29"/>
        <end position="41"/>
    </location>
</feature>
<gene>
    <name evidence="2" type="ORF">E8E13_005825</name>
</gene>
<dbReference type="EMBL" id="SWKU01000013">
    <property type="protein sequence ID" value="KAF3001336.1"/>
    <property type="molecule type" value="Genomic_DNA"/>
</dbReference>
<sequence>MVPSSMTTASTRKVKRDAADQPADRASKQQKQAIDPRSSNEALGDYPQTEQTSIHAEKQAVANSLTSTNQEQSPFLRLPAEIRIRIYEFTLGGNEIVIETVQKPDVRTGLVNL</sequence>
<feature type="region of interest" description="Disordered" evidence="1">
    <location>
        <begin position="1"/>
        <end position="74"/>
    </location>
</feature>
<evidence type="ECO:0000313" key="2">
    <source>
        <dbReference type="EMBL" id="KAF3001336.1"/>
    </source>
</evidence>
<protein>
    <submittedName>
        <fullName evidence="2">Uncharacterized protein</fullName>
    </submittedName>
</protein>
<comment type="caution">
    <text evidence="2">The sequence shown here is derived from an EMBL/GenBank/DDBJ whole genome shotgun (WGS) entry which is preliminary data.</text>
</comment>
<proteinExistence type="predicted"/>
<name>A0A9P4W7U8_CURKU</name>
<evidence type="ECO:0000256" key="1">
    <source>
        <dbReference type="SAM" id="MobiDB-lite"/>
    </source>
</evidence>
<feature type="compositionally biased region" description="Polar residues" evidence="1">
    <location>
        <begin position="61"/>
        <end position="73"/>
    </location>
</feature>